<dbReference type="Proteomes" id="UP001244011">
    <property type="component" value="Unassembled WGS sequence"/>
</dbReference>
<feature type="compositionally biased region" description="Basic and acidic residues" evidence="1">
    <location>
        <begin position="139"/>
        <end position="163"/>
    </location>
</feature>
<sequence>MDSKLPFRPKPAPSGGATNSPMISDDPEAYTLPKPDYGDIQLSLKNIRVDKSVYIPLYGLFTGDIWHVAAAQILSEYEKDGSDMPYGRFQIITCISVNNYDRRLAADEEVAKDSERPATALQPAKQPISKSGLKRKEKARLAREEKARKNAEEAERKEEEKEAKKKKPRRKSAPKKKEKKKKQENEEEEEEQGVEADDDSSGNERRPRAKKPPPAKETKKRAREKEEKAPAGKKPKPQDTDEDDDASPPQWRVENAVVKRARGSWKYLTTIGLTTAVVLVRDGTGPLFWPYVHDYLTWDEVHAAYRRQSRGMVPRTFDDMVVGEIEAMGGNPPALDYSVKHGPTREPQLVDLLCSTSAAMQLMQYLGVRQSQMILGYRLSGGPQRTRWVEEVATQKLQQLVEKIDQVYRAVDGLEGVLLFNYRLGDVNKQHDSNVDILAQVRRLAAEQKLATIIVPQMDSEGYGELVTKLEADEEENENNENAYLRKYFHFDFLGLTVPDAPWMDNRVKAYFWHLVAVFLQRGSPLQVDEDPPSFVTPEHRCVHGFIGGRSGSTDLPAFVGLRCFSWEEPLLTAIDTKLPQRSGNWNRKLYSFQGPQMLRLFNERSIMVTGFLDPDGMIYTKKKTGSDRIFKRIRERDNILQTWLKEPPHDADANAIVPVLPRGVRATFADWFFREYKPKIEKKQAIMIRAVNLAVYERQIRGLRRDQAKEDADDEQEEEGEEG</sequence>
<gene>
    <name evidence="2" type="ORF">QBC33DRAFT_582354</name>
</gene>
<feature type="compositionally biased region" description="Basic residues" evidence="1">
    <location>
        <begin position="164"/>
        <end position="182"/>
    </location>
</feature>
<feature type="region of interest" description="Disordered" evidence="1">
    <location>
        <begin position="108"/>
        <end position="253"/>
    </location>
</feature>
<organism evidence="2 3">
    <name type="scientific">Phialemonium atrogriseum</name>
    <dbReference type="NCBI Taxonomy" id="1093897"/>
    <lineage>
        <taxon>Eukaryota</taxon>
        <taxon>Fungi</taxon>
        <taxon>Dikarya</taxon>
        <taxon>Ascomycota</taxon>
        <taxon>Pezizomycotina</taxon>
        <taxon>Sordariomycetes</taxon>
        <taxon>Sordariomycetidae</taxon>
        <taxon>Cephalothecales</taxon>
        <taxon>Cephalothecaceae</taxon>
        <taxon>Phialemonium</taxon>
    </lineage>
</organism>
<dbReference type="AlphaFoldDB" id="A0AAJ0CD34"/>
<evidence type="ECO:0000313" key="2">
    <source>
        <dbReference type="EMBL" id="KAK1772116.1"/>
    </source>
</evidence>
<reference evidence="2" key="1">
    <citation type="submission" date="2023-06" db="EMBL/GenBank/DDBJ databases">
        <title>Genome-scale phylogeny and comparative genomics of the fungal order Sordariales.</title>
        <authorList>
            <consortium name="Lawrence Berkeley National Laboratory"/>
            <person name="Hensen N."/>
            <person name="Bonometti L."/>
            <person name="Westerberg I."/>
            <person name="Brannstrom I.O."/>
            <person name="Guillou S."/>
            <person name="Cros-Aarteil S."/>
            <person name="Calhoun S."/>
            <person name="Haridas S."/>
            <person name="Kuo A."/>
            <person name="Mondo S."/>
            <person name="Pangilinan J."/>
            <person name="Riley R."/>
            <person name="Labutti K."/>
            <person name="Andreopoulos B."/>
            <person name="Lipzen A."/>
            <person name="Chen C."/>
            <person name="Yanf M."/>
            <person name="Daum C."/>
            <person name="Ng V."/>
            <person name="Clum A."/>
            <person name="Steindorff A."/>
            <person name="Ohm R."/>
            <person name="Martin F."/>
            <person name="Silar P."/>
            <person name="Natvig D."/>
            <person name="Lalanne C."/>
            <person name="Gautier V."/>
            <person name="Ament-Velasquez S.L."/>
            <person name="Kruys A."/>
            <person name="Hutchinson M.I."/>
            <person name="Powell A.J."/>
            <person name="Barry K."/>
            <person name="Miller A.N."/>
            <person name="Grigoriev I.V."/>
            <person name="Debuchy R."/>
            <person name="Gladieux P."/>
            <person name="Thoren M.H."/>
            <person name="Johannesson H."/>
        </authorList>
    </citation>
    <scope>NUCLEOTIDE SEQUENCE</scope>
    <source>
        <strain evidence="2">8032-3</strain>
    </source>
</reference>
<dbReference type="GeneID" id="85314527"/>
<feature type="region of interest" description="Disordered" evidence="1">
    <location>
        <begin position="705"/>
        <end position="724"/>
    </location>
</feature>
<proteinExistence type="predicted"/>
<protein>
    <submittedName>
        <fullName evidence="2">Uncharacterized protein</fullName>
    </submittedName>
</protein>
<evidence type="ECO:0000313" key="3">
    <source>
        <dbReference type="Proteomes" id="UP001244011"/>
    </source>
</evidence>
<feature type="region of interest" description="Disordered" evidence="1">
    <location>
        <begin position="1"/>
        <end position="30"/>
    </location>
</feature>
<feature type="compositionally biased region" description="Acidic residues" evidence="1">
    <location>
        <begin position="185"/>
        <end position="201"/>
    </location>
</feature>
<comment type="caution">
    <text evidence="2">The sequence shown here is derived from an EMBL/GenBank/DDBJ whole genome shotgun (WGS) entry which is preliminary data.</text>
</comment>
<evidence type="ECO:0000256" key="1">
    <source>
        <dbReference type="SAM" id="MobiDB-lite"/>
    </source>
</evidence>
<keyword evidence="3" id="KW-1185">Reference proteome</keyword>
<name>A0AAJ0CD34_9PEZI</name>
<dbReference type="EMBL" id="MU838997">
    <property type="protein sequence ID" value="KAK1772116.1"/>
    <property type="molecule type" value="Genomic_DNA"/>
</dbReference>
<dbReference type="RefSeq" id="XP_060288329.1">
    <property type="nucleotide sequence ID" value="XM_060431340.1"/>
</dbReference>
<feature type="compositionally biased region" description="Basic residues" evidence="1">
    <location>
        <begin position="207"/>
        <end position="222"/>
    </location>
</feature>
<accession>A0AAJ0CD34</accession>
<feature type="compositionally biased region" description="Acidic residues" evidence="1">
    <location>
        <begin position="712"/>
        <end position="724"/>
    </location>
</feature>